<dbReference type="Pfam" id="PF13392">
    <property type="entry name" value="HNH_3"/>
    <property type="match status" value="1"/>
</dbReference>
<sequence>MIMEEWRSVKGYEDFYQVSNLGRVKSLSRQVFNGFGYFMIKGKILKPYKDKDGYLVVGLRNSGHNRTAKIHRLVAKAFIPNPHNFPQINHKNEQRNDNRVDNLEWCTNQYNLNYGNHNKKVSQTLRRVKTSKPVIQYSKDGVFQRKWHSLHQIERELGYQHGNISQCCKGRYKQAYGYIWKFESGVNINA</sequence>
<dbReference type="Proteomes" id="UP000216122">
    <property type="component" value="Unassembled WGS sequence"/>
</dbReference>
<evidence type="ECO:0000313" key="4">
    <source>
        <dbReference type="Proteomes" id="UP000216122"/>
    </source>
</evidence>
<dbReference type="Pfam" id="PF07463">
    <property type="entry name" value="NUMOD4"/>
    <property type="match status" value="1"/>
</dbReference>
<protein>
    <recommendedName>
        <fullName evidence="5">Endonuclease</fullName>
    </recommendedName>
</protein>
<dbReference type="SUPFAM" id="SSF54060">
    <property type="entry name" value="His-Me finger endonucleases"/>
    <property type="match status" value="1"/>
</dbReference>
<dbReference type="Gene3D" id="1.10.10.10">
    <property type="entry name" value="Winged helix-like DNA-binding domain superfamily/Winged helix DNA-binding domain"/>
    <property type="match status" value="1"/>
</dbReference>
<feature type="domain" description="NUMOD4" evidence="1">
    <location>
        <begin position="4"/>
        <end position="60"/>
    </location>
</feature>
<evidence type="ECO:0000259" key="1">
    <source>
        <dbReference type="Pfam" id="PF07463"/>
    </source>
</evidence>
<dbReference type="InterPro" id="IPR036388">
    <property type="entry name" value="WH-like_DNA-bd_sf"/>
</dbReference>
<dbReference type="InterPro" id="IPR003647">
    <property type="entry name" value="Intron_nuc_1_rpt"/>
</dbReference>
<dbReference type="EMBL" id="NGQC01000054">
    <property type="protein sequence ID" value="OYT02586.1"/>
    <property type="molecule type" value="Genomic_DNA"/>
</dbReference>
<evidence type="ECO:0000313" key="3">
    <source>
        <dbReference type="EMBL" id="OYT02586.1"/>
    </source>
</evidence>
<dbReference type="Gene3D" id="3.90.75.20">
    <property type="match status" value="1"/>
</dbReference>
<comment type="caution">
    <text evidence="3">The sequence shown here is derived from an EMBL/GenBank/DDBJ whole genome shotgun (WGS) entry which is preliminary data.</text>
</comment>
<organism evidence="3 4">
    <name type="scientific">Limosilactobacillus reuteri</name>
    <name type="common">Lactobacillus reuteri</name>
    <dbReference type="NCBI Taxonomy" id="1598"/>
    <lineage>
        <taxon>Bacteria</taxon>
        <taxon>Bacillati</taxon>
        <taxon>Bacillota</taxon>
        <taxon>Bacilli</taxon>
        <taxon>Lactobacillales</taxon>
        <taxon>Lactobacillaceae</taxon>
        <taxon>Limosilactobacillus</taxon>
    </lineage>
</organism>
<dbReference type="InterPro" id="IPR003615">
    <property type="entry name" value="HNH_nuc"/>
</dbReference>
<feature type="domain" description="HNH nuclease" evidence="2">
    <location>
        <begin position="69"/>
        <end position="111"/>
    </location>
</feature>
<evidence type="ECO:0008006" key="5">
    <source>
        <dbReference type="Google" id="ProtNLM"/>
    </source>
</evidence>
<dbReference type="SUPFAM" id="SSF64496">
    <property type="entry name" value="DNA-binding domain of intron-encoded endonucleases"/>
    <property type="match status" value="1"/>
</dbReference>
<dbReference type="GO" id="GO:0016788">
    <property type="term" value="F:hydrolase activity, acting on ester bonds"/>
    <property type="evidence" value="ECO:0007669"/>
    <property type="project" value="InterPro"/>
</dbReference>
<reference evidence="3 4" key="2">
    <citation type="submission" date="2017-09" db="EMBL/GenBank/DDBJ databases">
        <title>Tripartite evolution among Lactobacillus johnsonii, Lactobacillus taiwanensis, Lactobacillus reuteri and their rodent host.</title>
        <authorList>
            <person name="Wang T."/>
            <person name="Knowles S."/>
            <person name="Cheng C."/>
        </authorList>
    </citation>
    <scope>NUCLEOTIDE SEQUENCE [LARGE SCALE GENOMIC DNA]</scope>
    <source>
        <strain evidence="3 4">103v</strain>
    </source>
</reference>
<dbReference type="AlphaFoldDB" id="A0A256VFT7"/>
<evidence type="ECO:0000259" key="2">
    <source>
        <dbReference type="Pfam" id="PF13392"/>
    </source>
</evidence>
<dbReference type="InterPro" id="IPR010902">
    <property type="entry name" value="NUMOD4"/>
</dbReference>
<name>A0A256VFT7_LIMRT</name>
<dbReference type="SMART" id="SM00497">
    <property type="entry name" value="IENR1"/>
    <property type="match status" value="1"/>
</dbReference>
<gene>
    <name evidence="3" type="ORF">CBG21_08165</name>
</gene>
<proteinExistence type="predicted"/>
<dbReference type="InterPro" id="IPR044925">
    <property type="entry name" value="His-Me_finger_sf"/>
</dbReference>
<reference evidence="4" key="1">
    <citation type="submission" date="2017-05" db="EMBL/GenBank/DDBJ databases">
        <authorList>
            <person name="Lin X.B."/>
            <person name="Stothard P."/>
            <person name="Tasseva G."/>
            <person name="Walter J."/>
        </authorList>
    </citation>
    <scope>NUCLEOTIDE SEQUENCE [LARGE SCALE GENOMIC DNA]</scope>
    <source>
        <strain evidence="4">103v</strain>
    </source>
</reference>
<accession>A0A256VFT7</accession>